<dbReference type="InterPro" id="IPR026983">
    <property type="entry name" value="DHC"/>
</dbReference>
<dbReference type="PANTHER" id="PTHR46532:SF11">
    <property type="entry name" value="DYNEIN AXONEMAL HEAVY CHAIN 12"/>
    <property type="match status" value="1"/>
</dbReference>
<protein>
    <submittedName>
        <fullName evidence="1">Uncharacterized protein</fullName>
    </submittedName>
</protein>
<name>A0AAD5Q0I7_PYTIN</name>
<dbReference type="PANTHER" id="PTHR46532">
    <property type="entry name" value="MALE FERTILITY FACTOR KL5"/>
    <property type="match status" value="1"/>
</dbReference>
<dbReference type="GO" id="GO:0045505">
    <property type="term" value="F:dynein intermediate chain binding"/>
    <property type="evidence" value="ECO:0007669"/>
    <property type="project" value="InterPro"/>
</dbReference>
<comment type="caution">
    <text evidence="1">The sequence shown here is derived from an EMBL/GenBank/DDBJ whole genome shotgun (WGS) entry which is preliminary data.</text>
</comment>
<dbReference type="GO" id="GO:0007018">
    <property type="term" value="P:microtubule-based movement"/>
    <property type="evidence" value="ECO:0007669"/>
    <property type="project" value="InterPro"/>
</dbReference>
<keyword evidence="2" id="KW-1185">Reference proteome</keyword>
<dbReference type="EMBL" id="JAKCXM010005571">
    <property type="protein sequence ID" value="KAJ0388946.1"/>
    <property type="molecule type" value="Genomic_DNA"/>
</dbReference>
<dbReference type="GO" id="GO:0051959">
    <property type="term" value="F:dynein light intermediate chain binding"/>
    <property type="evidence" value="ECO:0007669"/>
    <property type="project" value="InterPro"/>
</dbReference>
<dbReference type="Proteomes" id="UP001209570">
    <property type="component" value="Unassembled WGS sequence"/>
</dbReference>
<organism evidence="1 2">
    <name type="scientific">Pythium insidiosum</name>
    <name type="common">Pythiosis disease agent</name>
    <dbReference type="NCBI Taxonomy" id="114742"/>
    <lineage>
        <taxon>Eukaryota</taxon>
        <taxon>Sar</taxon>
        <taxon>Stramenopiles</taxon>
        <taxon>Oomycota</taxon>
        <taxon>Peronosporomycetes</taxon>
        <taxon>Pythiales</taxon>
        <taxon>Pythiaceae</taxon>
        <taxon>Pythium</taxon>
    </lineage>
</organism>
<evidence type="ECO:0000313" key="2">
    <source>
        <dbReference type="Proteomes" id="UP001209570"/>
    </source>
</evidence>
<proteinExistence type="predicted"/>
<dbReference type="AlphaFoldDB" id="A0AAD5Q0I7"/>
<sequence>MRRGILGEDNRVQENYMQFLLRGPKKVGGAGGEEAEANPIEWLPNAQWNAINALGALEEFQKMPQDLREASSRFRDWYNHVTPESEKLPLDWAGLDRTPFLKLLVQLLRLRLDA</sequence>
<reference evidence="1" key="1">
    <citation type="submission" date="2021-12" db="EMBL/GenBank/DDBJ databases">
        <title>Prjna785345.</title>
        <authorList>
            <person name="Rujirawat T."/>
            <person name="Krajaejun T."/>
        </authorList>
    </citation>
    <scope>NUCLEOTIDE SEQUENCE</scope>
    <source>
        <strain evidence="1">Pi057C3</strain>
    </source>
</reference>
<evidence type="ECO:0000313" key="1">
    <source>
        <dbReference type="EMBL" id="KAJ0388946.1"/>
    </source>
</evidence>
<gene>
    <name evidence="1" type="ORF">P43SY_011410</name>
</gene>
<dbReference type="GO" id="GO:0005858">
    <property type="term" value="C:axonemal dynein complex"/>
    <property type="evidence" value="ECO:0007669"/>
    <property type="project" value="TreeGrafter"/>
</dbReference>
<accession>A0AAD5Q0I7</accession>